<keyword evidence="3" id="KW-1185">Reference proteome</keyword>
<protein>
    <submittedName>
        <fullName evidence="2">Uncharacterized protein</fullName>
    </submittedName>
</protein>
<evidence type="ECO:0000313" key="2">
    <source>
        <dbReference type="EMBL" id="MFB2835680.1"/>
    </source>
</evidence>
<feature type="signal peptide" evidence="1">
    <location>
        <begin position="1"/>
        <end position="21"/>
    </location>
</feature>
<name>A0ABV4WKU0_9CYAN</name>
<evidence type="ECO:0000313" key="3">
    <source>
        <dbReference type="Proteomes" id="UP001576780"/>
    </source>
</evidence>
<sequence length="173" mass="18900">MKFIRKVAALGTICLIFAGSAWQVAQGQQRTTSLFSNDCVQRGRMGSSQRDVSIGRVAFTEIFYMRNEGSLITCRIRPAGSQPRFKTLRLAFGIADNESSSKPVDINVYLDGNLAASRSLSVGEKSLLLLDVSRVSSVAIEVPNNDPNSIFLRTVSFVQALLEPISSSPGRRQ</sequence>
<keyword evidence="1" id="KW-0732">Signal</keyword>
<reference evidence="2 3" key="1">
    <citation type="submission" date="2024-09" db="EMBL/GenBank/DDBJ databases">
        <title>Floridaenema gen nov. (Aerosakkonemataceae, Aerosakkonematales ord. nov., Cyanobacteria) from benthic tropical and subtropical fresh waters, with the description of four new species.</title>
        <authorList>
            <person name="Moretto J.A."/>
            <person name="Berthold D.E."/>
            <person name="Lefler F.W."/>
            <person name="Huang I.-S."/>
            <person name="Laughinghouse H. IV."/>
        </authorList>
    </citation>
    <scope>NUCLEOTIDE SEQUENCE [LARGE SCALE GENOMIC DNA]</scope>
    <source>
        <strain evidence="2 3">BLCC-F167</strain>
    </source>
</reference>
<dbReference type="EMBL" id="JBHFNT010000117">
    <property type="protein sequence ID" value="MFB2835680.1"/>
    <property type="molecule type" value="Genomic_DNA"/>
</dbReference>
<gene>
    <name evidence="2" type="ORF">ACE1CA_14200</name>
</gene>
<dbReference type="RefSeq" id="WP_413278089.1">
    <property type="nucleotide sequence ID" value="NZ_JBHFNT010000117.1"/>
</dbReference>
<dbReference type="Proteomes" id="UP001576780">
    <property type="component" value="Unassembled WGS sequence"/>
</dbReference>
<accession>A0ABV4WKU0</accession>
<comment type="caution">
    <text evidence="2">The sequence shown here is derived from an EMBL/GenBank/DDBJ whole genome shotgun (WGS) entry which is preliminary data.</text>
</comment>
<proteinExistence type="predicted"/>
<evidence type="ECO:0000256" key="1">
    <source>
        <dbReference type="SAM" id="SignalP"/>
    </source>
</evidence>
<organism evidence="2 3">
    <name type="scientific">Floridaenema evergladense BLCC-F167</name>
    <dbReference type="NCBI Taxonomy" id="3153639"/>
    <lineage>
        <taxon>Bacteria</taxon>
        <taxon>Bacillati</taxon>
        <taxon>Cyanobacteriota</taxon>
        <taxon>Cyanophyceae</taxon>
        <taxon>Oscillatoriophycideae</taxon>
        <taxon>Aerosakkonematales</taxon>
        <taxon>Aerosakkonemataceae</taxon>
        <taxon>Floridanema</taxon>
        <taxon>Floridanema evergladense</taxon>
    </lineage>
</organism>
<feature type="chain" id="PRO_5046083402" evidence="1">
    <location>
        <begin position="22"/>
        <end position="173"/>
    </location>
</feature>